<dbReference type="EC" id="3.6.4.13" evidence="3"/>
<name>A0AA35NEJ6_SACMI</name>
<evidence type="ECO:0000256" key="7">
    <source>
        <dbReference type="ARBA" id="ARBA00022801"/>
    </source>
</evidence>
<keyword evidence="6" id="KW-0547">Nucleotide-binding</keyword>
<dbReference type="CDD" id="cd18787">
    <property type="entry name" value="SF2_C_DEAD"/>
    <property type="match status" value="1"/>
</dbReference>
<feature type="domain" description="Helicase ATP-binding" evidence="20">
    <location>
        <begin position="49"/>
        <end position="233"/>
    </location>
</feature>
<dbReference type="AlphaFoldDB" id="A0AA35NEJ6"/>
<dbReference type="GO" id="GO:0003723">
    <property type="term" value="F:RNA binding"/>
    <property type="evidence" value="ECO:0007669"/>
    <property type="project" value="UniProtKB-KW"/>
</dbReference>
<evidence type="ECO:0000256" key="14">
    <source>
        <dbReference type="ARBA" id="ARBA00039616"/>
    </source>
</evidence>
<dbReference type="FunFam" id="3.40.50.300:FF:000939">
    <property type="entry name" value="Probable ATP-dependent RNA helicase DDX56"/>
    <property type="match status" value="1"/>
</dbReference>
<evidence type="ECO:0000256" key="16">
    <source>
        <dbReference type="ARBA" id="ARBA00062435"/>
    </source>
</evidence>
<proteinExistence type="inferred from homology"/>
<dbReference type="FunFam" id="3.40.50.300:FF:001046">
    <property type="entry name" value="Probable ATP-dependent RNA helicase ddx56"/>
    <property type="match status" value="1"/>
</dbReference>
<feature type="compositionally biased region" description="Basic and acidic residues" evidence="19">
    <location>
        <begin position="356"/>
        <end position="366"/>
    </location>
</feature>
<evidence type="ECO:0000256" key="1">
    <source>
        <dbReference type="ARBA" id="ARBA00003706"/>
    </source>
</evidence>
<dbReference type="Pfam" id="PF00271">
    <property type="entry name" value="Helicase_C"/>
    <property type="match status" value="2"/>
</dbReference>
<dbReference type="PANTHER" id="PTHR47959:SF21">
    <property type="entry name" value="DEAD-BOX HELICASE 56"/>
    <property type="match status" value="1"/>
</dbReference>
<evidence type="ECO:0000256" key="5">
    <source>
        <dbReference type="ARBA" id="ARBA00022552"/>
    </source>
</evidence>
<feature type="region of interest" description="Disordered" evidence="19">
    <location>
        <begin position="562"/>
        <end position="594"/>
    </location>
</feature>
<keyword evidence="11" id="KW-0539">Nucleus</keyword>
<dbReference type="GO" id="GO:0003724">
    <property type="term" value="F:RNA helicase activity"/>
    <property type="evidence" value="ECO:0007669"/>
    <property type="project" value="UniProtKB-EC"/>
</dbReference>
<feature type="domain" description="DEAD-box RNA helicase Q" evidence="22">
    <location>
        <begin position="17"/>
        <end position="45"/>
    </location>
</feature>
<keyword evidence="4" id="KW-0690">Ribosome biogenesis</keyword>
<organism evidence="23 24">
    <name type="scientific">Saccharomyces mikatae IFO 1815</name>
    <dbReference type="NCBI Taxonomy" id="226126"/>
    <lineage>
        <taxon>Eukaryota</taxon>
        <taxon>Fungi</taxon>
        <taxon>Dikarya</taxon>
        <taxon>Ascomycota</taxon>
        <taxon>Saccharomycotina</taxon>
        <taxon>Saccharomycetes</taxon>
        <taxon>Saccharomycetales</taxon>
        <taxon>Saccharomycetaceae</taxon>
        <taxon>Saccharomyces</taxon>
    </lineage>
</organism>
<evidence type="ECO:0000256" key="4">
    <source>
        <dbReference type="ARBA" id="ARBA00022517"/>
    </source>
</evidence>
<protein>
    <recommendedName>
        <fullName evidence="13">ATP-dependent RNA helicase DBP9</fullName>
        <ecNumber evidence="3">3.6.4.13</ecNumber>
    </recommendedName>
    <alternativeName>
        <fullName evidence="14">ATP-dependent RNA helicase dbp9</fullName>
    </alternativeName>
    <alternativeName>
        <fullName evidence="17">DEAD box protein 9</fullName>
    </alternativeName>
</protein>
<dbReference type="PROSITE" id="PS51195">
    <property type="entry name" value="Q_MOTIF"/>
    <property type="match status" value="1"/>
</dbReference>
<evidence type="ECO:0000256" key="12">
    <source>
        <dbReference type="ARBA" id="ARBA00038041"/>
    </source>
</evidence>
<evidence type="ECO:0000256" key="6">
    <source>
        <dbReference type="ARBA" id="ARBA00022741"/>
    </source>
</evidence>
<gene>
    <name evidence="23" type="primary">SMKI12G3340</name>
    <name evidence="23" type="ORF">SMKI_12G3340</name>
</gene>
<evidence type="ECO:0000256" key="17">
    <source>
        <dbReference type="ARBA" id="ARBA00081196"/>
    </source>
</evidence>
<keyword evidence="5" id="KW-0698">rRNA processing</keyword>
<dbReference type="Gene3D" id="3.40.50.300">
    <property type="entry name" value="P-loop containing nucleotide triphosphate hydrolases"/>
    <property type="match status" value="2"/>
</dbReference>
<evidence type="ECO:0000259" key="21">
    <source>
        <dbReference type="PROSITE" id="PS51194"/>
    </source>
</evidence>
<dbReference type="SMART" id="SM00490">
    <property type="entry name" value="HELICc"/>
    <property type="match status" value="1"/>
</dbReference>
<evidence type="ECO:0000256" key="13">
    <source>
        <dbReference type="ARBA" id="ARBA00039233"/>
    </source>
</evidence>
<feature type="compositionally biased region" description="Basic residues" evidence="19">
    <location>
        <begin position="567"/>
        <end position="584"/>
    </location>
</feature>
<comment type="subcellular location">
    <subcellularLocation>
        <location evidence="2">Nucleus</location>
        <location evidence="2">Nucleolus</location>
    </subcellularLocation>
</comment>
<dbReference type="GO" id="GO:0016787">
    <property type="term" value="F:hydrolase activity"/>
    <property type="evidence" value="ECO:0007669"/>
    <property type="project" value="UniProtKB-KW"/>
</dbReference>
<accession>A0AA35NEJ6</accession>
<evidence type="ECO:0000256" key="11">
    <source>
        <dbReference type="ARBA" id="ARBA00023242"/>
    </source>
</evidence>
<dbReference type="GO" id="GO:0005829">
    <property type="term" value="C:cytosol"/>
    <property type="evidence" value="ECO:0007669"/>
    <property type="project" value="TreeGrafter"/>
</dbReference>
<comment type="similarity">
    <text evidence="12">Belongs to the DEAD box helicase family. DDX56/DBP9 subfamily.</text>
</comment>
<evidence type="ECO:0000256" key="19">
    <source>
        <dbReference type="SAM" id="MobiDB-lite"/>
    </source>
</evidence>
<dbReference type="CDD" id="cd17961">
    <property type="entry name" value="DEADc_DDX56"/>
    <property type="match status" value="1"/>
</dbReference>
<dbReference type="SMART" id="SM00487">
    <property type="entry name" value="DEXDc"/>
    <property type="match status" value="1"/>
</dbReference>
<evidence type="ECO:0000256" key="10">
    <source>
        <dbReference type="ARBA" id="ARBA00022884"/>
    </source>
</evidence>
<dbReference type="InterPro" id="IPR001650">
    <property type="entry name" value="Helicase_C-like"/>
</dbReference>
<feature type="short sequence motif" description="Q motif" evidence="18">
    <location>
        <begin position="17"/>
        <end position="45"/>
    </location>
</feature>
<comment type="catalytic activity">
    <reaction evidence="15">
        <text>ATP + H2O = ADP + phosphate + H(+)</text>
        <dbReference type="Rhea" id="RHEA:13065"/>
        <dbReference type="ChEBI" id="CHEBI:15377"/>
        <dbReference type="ChEBI" id="CHEBI:15378"/>
        <dbReference type="ChEBI" id="CHEBI:30616"/>
        <dbReference type="ChEBI" id="CHEBI:43474"/>
        <dbReference type="ChEBI" id="CHEBI:456216"/>
        <dbReference type="EC" id="3.6.4.13"/>
    </reaction>
</comment>
<evidence type="ECO:0000313" key="24">
    <source>
        <dbReference type="Proteomes" id="UP001161438"/>
    </source>
</evidence>
<dbReference type="PROSITE" id="PS51192">
    <property type="entry name" value="HELICASE_ATP_BIND_1"/>
    <property type="match status" value="1"/>
</dbReference>
<dbReference type="GO" id="GO:0006364">
    <property type="term" value="P:rRNA processing"/>
    <property type="evidence" value="ECO:0007669"/>
    <property type="project" value="UniProtKB-KW"/>
</dbReference>
<dbReference type="RefSeq" id="XP_056078308.1">
    <property type="nucleotide sequence ID" value="XM_056224384.1"/>
</dbReference>
<dbReference type="PANTHER" id="PTHR47959">
    <property type="entry name" value="ATP-DEPENDENT RNA HELICASE RHLE-RELATED"/>
    <property type="match status" value="1"/>
</dbReference>
<dbReference type="Pfam" id="PF00270">
    <property type="entry name" value="DEAD"/>
    <property type="match status" value="1"/>
</dbReference>
<evidence type="ECO:0000256" key="9">
    <source>
        <dbReference type="ARBA" id="ARBA00022840"/>
    </source>
</evidence>
<dbReference type="GO" id="GO:0005730">
    <property type="term" value="C:nucleolus"/>
    <property type="evidence" value="ECO:0007669"/>
    <property type="project" value="UniProtKB-SubCell"/>
</dbReference>
<evidence type="ECO:0000256" key="15">
    <source>
        <dbReference type="ARBA" id="ARBA00047984"/>
    </source>
</evidence>
<keyword evidence="10" id="KW-0694">RNA-binding</keyword>
<feature type="domain" description="Helicase C-terminal" evidence="21">
    <location>
        <begin position="246"/>
        <end position="476"/>
    </location>
</feature>
<keyword evidence="8" id="KW-0347">Helicase</keyword>
<sequence length="594" mass="67981">MSSGKKSVEGAYMDDSTTFESFHLDSRLLQAIKNIGFQNPTLIQSHSIPLALQQKRDIIAKAATGSGKTLAYLIPVIETILQYKKTIKNEEENGTLGIILVPTRELAQQVYSVLEKLVLYCSKDIRTLNISSDMSGSVLNTLLMDQPEIIVGTPGKLLDLLQTSINSISLSDLKFLVVDEVDLVLTFGYQDDLNKIGEYLPLKKNLQTFLMSATLNDDIQALKQKFCRSPAILKFNDEEINKNQNKLLQYYVRVNEFDKFLLCYVIFKLDLIKGKTLIFVNNIDRGYRLKLVMEQFGIRSCILNSELPVNSRQHIVDQFNKNVYQLLIATDDTEYIKEEDEDVEEGHNSGNEEEENSKTEPENEKKTSKKKKVQLKKDKEYGVSRGVDFKNVACVLNFDLPTTAKSYVHRVGRTARGGKTGTAISFVVPLKEFGKHKPSMLQSAKKDEKILSRIIKQQSKLGLELQPYKFDQKQVEAFRYRMEDGFRAVTQVAIREARVKELKQELLASEKLKRHFEENPKELQSLRHDKELHPARVQQHLKRVPDYLLPESVRGNGTKVKFIPFHNPKKRHPHRKGKVNKPKNGKVDPLKNFK</sequence>
<keyword evidence="24" id="KW-1185">Reference proteome</keyword>
<feature type="region of interest" description="Disordered" evidence="19">
    <location>
        <begin position="338"/>
        <end position="375"/>
    </location>
</feature>
<comment type="function">
    <text evidence="1">ATP-binding RNA helicase involved in the biogenesis of 60S ribosomal subunits and is required for the normal formation of 25S and 5.8S rRNAs.</text>
</comment>
<keyword evidence="9" id="KW-0067">ATP-binding</keyword>
<evidence type="ECO:0000256" key="3">
    <source>
        <dbReference type="ARBA" id="ARBA00012552"/>
    </source>
</evidence>
<reference evidence="23" key="1">
    <citation type="submission" date="2022-10" db="EMBL/GenBank/DDBJ databases">
        <authorList>
            <person name="Byrne P K."/>
        </authorList>
    </citation>
    <scope>NUCLEOTIDE SEQUENCE</scope>
    <source>
        <strain evidence="23">IFO1815</strain>
    </source>
</reference>
<feature type="compositionally biased region" description="Basic and acidic residues" evidence="19">
    <location>
        <begin position="585"/>
        <end position="594"/>
    </location>
</feature>
<evidence type="ECO:0000256" key="2">
    <source>
        <dbReference type="ARBA" id="ARBA00004604"/>
    </source>
</evidence>
<evidence type="ECO:0000313" key="23">
    <source>
        <dbReference type="EMBL" id="CAI4035188.1"/>
    </source>
</evidence>
<comment type="subunit">
    <text evidence="16">Interacts with DBP6.</text>
</comment>
<dbReference type="InterPro" id="IPR011545">
    <property type="entry name" value="DEAD/DEAH_box_helicase_dom"/>
</dbReference>
<dbReference type="InterPro" id="IPR027417">
    <property type="entry name" value="P-loop_NTPase"/>
</dbReference>
<keyword evidence="7" id="KW-0378">Hydrolase</keyword>
<dbReference type="GeneID" id="80920042"/>
<dbReference type="InterPro" id="IPR014014">
    <property type="entry name" value="RNA_helicase_DEAD_Q_motif"/>
</dbReference>
<dbReference type="InterPro" id="IPR014001">
    <property type="entry name" value="Helicase_ATP-bd"/>
</dbReference>
<dbReference type="PROSITE" id="PS51194">
    <property type="entry name" value="HELICASE_CTER"/>
    <property type="match status" value="1"/>
</dbReference>
<evidence type="ECO:0000259" key="22">
    <source>
        <dbReference type="PROSITE" id="PS51195"/>
    </source>
</evidence>
<evidence type="ECO:0000256" key="18">
    <source>
        <dbReference type="PROSITE-ProRule" id="PRU00552"/>
    </source>
</evidence>
<evidence type="ECO:0000256" key="8">
    <source>
        <dbReference type="ARBA" id="ARBA00022806"/>
    </source>
</evidence>
<evidence type="ECO:0000259" key="20">
    <source>
        <dbReference type="PROSITE" id="PS51192"/>
    </source>
</evidence>
<dbReference type="InterPro" id="IPR050079">
    <property type="entry name" value="DEAD_box_RNA_helicase"/>
</dbReference>
<dbReference type="Proteomes" id="UP001161438">
    <property type="component" value="Chromosome 12"/>
</dbReference>
<dbReference type="GO" id="GO:0005524">
    <property type="term" value="F:ATP binding"/>
    <property type="evidence" value="ECO:0007669"/>
    <property type="project" value="UniProtKB-KW"/>
</dbReference>
<dbReference type="EMBL" id="OX365768">
    <property type="protein sequence ID" value="CAI4035188.1"/>
    <property type="molecule type" value="Genomic_DNA"/>
</dbReference>
<dbReference type="SUPFAM" id="SSF52540">
    <property type="entry name" value="P-loop containing nucleoside triphosphate hydrolases"/>
    <property type="match status" value="2"/>
</dbReference>